<dbReference type="Pfam" id="PF02699">
    <property type="entry name" value="YajC"/>
    <property type="match status" value="1"/>
</dbReference>
<dbReference type="KEGG" id="mbry:B1812_08790"/>
<evidence type="ECO:0000256" key="1">
    <source>
        <dbReference type="ARBA" id="ARBA00002061"/>
    </source>
</evidence>
<dbReference type="STRING" id="655015.B1812_08790"/>
<feature type="compositionally biased region" description="Low complexity" evidence="13">
    <location>
        <begin position="187"/>
        <end position="224"/>
    </location>
</feature>
<evidence type="ECO:0000313" key="16">
    <source>
        <dbReference type="Proteomes" id="UP000193978"/>
    </source>
</evidence>
<feature type="region of interest" description="Disordered" evidence="13">
    <location>
        <begin position="1"/>
        <end position="75"/>
    </location>
</feature>
<feature type="region of interest" description="Disordered" evidence="13">
    <location>
        <begin position="172"/>
        <end position="224"/>
    </location>
</feature>
<dbReference type="PANTHER" id="PTHR33909">
    <property type="entry name" value="SEC TRANSLOCON ACCESSORY COMPLEX SUBUNIT YAJC"/>
    <property type="match status" value="1"/>
</dbReference>
<name>A0A1W6MU82_9HYPH</name>
<evidence type="ECO:0000256" key="12">
    <source>
        <dbReference type="ARBA" id="ARBA00023136"/>
    </source>
</evidence>
<evidence type="ECO:0000256" key="9">
    <source>
        <dbReference type="ARBA" id="ARBA00022927"/>
    </source>
</evidence>
<evidence type="ECO:0000256" key="13">
    <source>
        <dbReference type="SAM" id="MobiDB-lite"/>
    </source>
</evidence>
<protein>
    <recommendedName>
        <fullName evidence="5">Sec translocon accessory complex subunit YajC</fullName>
    </recommendedName>
</protein>
<evidence type="ECO:0000256" key="4">
    <source>
        <dbReference type="ARBA" id="ARBA00011718"/>
    </source>
</evidence>
<evidence type="ECO:0000256" key="6">
    <source>
        <dbReference type="ARBA" id="ARBA00022448"/>
    </source>
</evidence>
<evidence type="ECO:0000256" key="2">
    <source>
        <dbReference type="ARBA" id="ARBA00004162"/>
    </source>
</evidence>
<comment type="subcellular location">
    <subcellularLocation>
        <location evidence="2">Cell membrane</location>
        <topology evidence="2">Single-pass membrane protein</topology>
    </subcellularLocation>
</comment>
<organism evidence="15 16">
    <name type="scientific">Methylocystis bryophila</name>
    <dbReference type="NCBI Taxonomy" id="655015"/>
    <lineage>
        <taxon>Bacteria</taxon>
        <taxon>Pseudomonadati</taxon>
        <taxon>Pseudomonadota</taxon>
        <taxon>Alphaproteobacteria</taxon>
        <taxon>Hyphomicrobiales</taxon>
        <taxon>Methylocystaceae</taxon>
        <taxon>Methylocystis</taxon>
    </lineage>
</organism>
<accession>A0A1W6MU82</accession>
<evidence type="ECO:0000256" key="11">
    <source>
        <dbReference type="ARBA" id="ARBA00023010"/>
    </source>
</evidence>
<keyword evidence="16" id="KW-1185">Reference proteome</keyword>
<feature type="transmembrane region" description="Helical" evidence="14">
    <location>
        <begin position="88"/>
        <end position="106"/>
    </location>
</feature>
<keyword evidence="10 14" id="KW-1133">Transmembrane helix</keyword>
<dbReference type="GO" id="GO:0015031">
    <property type="term" value="P:protein transport"/>
    <property type="evidence" value="ECO:0007669"/>
    <property type="project" value="UniProtKB-KW"/>
</dbReference>
<dbReference type="RefSeq" id="WP_085771249.1">
    <property type="nucleotide sequence ID" value="NZ_AP027149.1"/>
</dbReference>
<dbReference type="PANTHER" id="PTHR33909:SF1">
    <property type="entry name" value="SEC TRANSLOCON ACCESSORY COMPLEX SUBUNIT YAJC"/>
    <property type="match status" value="1"/>
</dbReference>
<evidence type="ECO:0000256" key="3">
    <source>
        <dbReference type="ARBA" id="ARBA00006742"/>
    </source>
</evidence>
<evidence type="ECO:0000256" key="10">
    <source>
        <dbReference type="ARBA" id="ARBA00022989"/>
    </source>
</evidence>
<gene>
    <name evidence="15" type="ORF">B1812_08790</name>
</gene>
<evidence type="ECO:0000256" key="7">
    <source>
        <dbReference type="ARBA" id="ARBA00022475"/>
    </source>
</evidence>
<evidence type="ECO:0000256" key="5">
    <source>
        <dbReference type="ARBA" id="ARBA00014962"/>
    </source>
</evidence>
<dbReference type="Proteomes" id="UP000193978">
    <property type="component" value="Chromosome"/>
</dbReference>
<dbReference type="PRINTS" id="PR01853">
    <property type="entry name" value="YAJCTRNLCASE"/>
</dbReference>
<reference evidence="15 16" key="1">
    <citation type="submission" date="2017-02" db="EMBL/GenBank/DDBJ databases">
        <authorList>
            <person name="Peterson S.W."/>
        </authorList>
    </citation>
    <scope>NUCLEOTIDE SEQUENCE [LARGE SCALE GENOMIC DNA]</scope>
    <source>
        <strain evidence="15 16">S285</strain>
    </source>
</reference>
<evidence type="ECO:0000256" key="14">
    <source>
        <dbReference type="SAM" id="Phobius"/>
    </source>
</evidence>
<dbReference type="EMBL" id="CP019948">
    <property type="protein sequence ID" value="ARN81161.1"/>
    <property type="molecule type" value="Genomic_DNA"/>
</dbReference>
<evidence type="ECO:0000313" key="15">
    <source>
        <dbReference type="EMBL" id="ARN81161.1"/>
    </source>
</evidence>
<dbReference type="InterPro" id="IPR003849">
    <property type="entry name" value="Preprotein_translocase_YajC"/>
</dbReference>
<keyword evidence="7" id="KW-1003">Cell membrane</keyword>
<dbReference type="GO" id="GO:0005886">
    <property type="term" value="C:plasma membrane"/>
    <property type="evidence" value="ECO:0007669"/>
    <property type="project" value="UniProtKB-SubCell"/>
</dbReference>
<evidence type="ECO:0000256" key="8">
    <source>
        <dbReference type="ARBA" id="ARBA00022692"/>
    </source>
</evidence>
<dbReference type="SMART" id="SM01323">
    <property type="entry name" value="YajC"/>
    <property type="match status" value="1"/>
</dbReference>
<feature type="compositionally biased region" description="Low complexity" evidence="13">
    <location>
        <begin position="9"/>
        <end position="75"/>
    </location>
</feature>
<dbReference type="OrthoDB" id="9811406at2"/>
<keyword evidence="9" id="KW-0653">Protein transport</keyword>
<keyword evidence="11" id="KW-0811">Translocation</keyword>
<keyword evidence="6" id="KW-0813">Transport</keyword>
<keyword evidence="12 14" id="KW-0472">Membrane</keyword>
<dbReference type="NCBIfam" id="TIGR00739">
    <property type="entry name" value="yajC"/>
    <property type="match status" value="1"/>
</dbReference>
<comment type="similarity">
    <text evidence="3">Belongs to the YajC family.</text>
</comment>
<comment type="subunit">
    <text evidence="4">Part of the SecDF-YidC-YajC translocase complex. The SecDF-YidC-YajC translocase forms a supercomplex with SecYEG, called the holo-translocon (HTL).</text>
</comment>
<sequence>MKLISDAMAQTEQPAPSPAEAAPGSAAPAAPAPAAESPAATPSAPATTVKADQAAAPATSSAPPTKTGTATPSAAPSGQLEMPGFADLFAQIVPFLVIIGIVYIIVIRPQQRKQKEAESQLRNVRRGDIVVVNGFIGRVTKVVDDAEFEFEPGPNLKLRALLSAISEVRSRGEPVKEAPPLAKPAKDAAPGAKPSRAAAPAAKAVKDAAPAAKPAKDAPPAAES</sequence>
<dbReference type="AlphaFoldDB" id="A0A1W6MU82"/>
<proteinExistence type="inferred from homology"/>
<comment type="function">
    <text evidence="1">The SecYEG-SecDF-YajC-YidC holo-translocon (HTL) protein secretase/insertase is a supercomplex required for protein secretion, insertion of proteins into membranes, and assembly of membrane protein complexes. While the SecYEG complex is essential for assembly of a number of proteins and complexes, the SecDF-YajC-YidC subcomplex facilitates these functions.</text>
</comment>
<keyword evidence="8 14" id="KW-0812">Transmembrane</keyword>